<keyword evidence="1" id="KW-1133">Transmembrane helix</keyword>
<evidence type="ECO:0000313" key="3">
    <source>
        <dbReference type="Proteomes" id="UP001155546"/>
    </source>
</evidence>
<comment type="caution">
    <text evidence="2">The sequence shown here is derived from an EMBL/GenBank/DDBJ whole genome shotgun (WGS) entry which is preliminary data.</text>
</comment>
<proteinExistence type="predicted"/>
<dbReference type="EMBL" id="JAMTCD010000004">
    <property type="protein sequence ID" value="MCT7941203.1"/>
    <property type="molecule type" value="Genomic_DNA"/>
</dbReference>
<keyword evidence="3" id="KW-1185">Reference proteome</keyword>
<organism evidence="2 3">
    <name type="scientific">Shewanella holmiensis</name>
    <dbReference type="NCBI Taxonomy" id="2952222"/>
    <lineage>
        <taxon>Bacteria</taxon>
        <taxon>Pseudomonadati</taxon>
        <taxon>Pseudomonadota</taxon>
        <taxon>Gammaproteobacteria</taxon>
        <taxon>Alteromonadales</taxon>
        <taxon>Shewanellaceae</taxon>
        <taxon>Shewanella</taxon>
    </lineage>
</organism>
<evidence type="ECO:0000256" key="1">
    <source>
        <dbReference type="SAM" id="Phobius"/>
    </source>
</evidence>
<evidence type="ECO:0000313" key="2">
    <source>
        <dbReference type="EMBL" id="MCT7941203.1"/>
    </source>
</evidence>
<dbReference type="InterPro" id="IPR021307">
    <property type="entry name" value="DUF2884"/>
</dbReference>
<dbReference type="Pfam" id="PF11101">
    <property type="entry name" value="DUF2884"/>
    <property type="match status" value="1"/>
</dbReference>
<keyword evidence="1" id="KW-0812">Transmembrane</keyword>
<gene>
    <name evidence="2" type="ORF">NE535_05255</name>
</gene>
<dbReference type="RefSeq" id="WP_261297613.1">
    <property type="nucleotide sequence ID" value="NZ_JAMTCD010000004.1"/>
</dbReference>
<keyword evidence="1" id="KW-0472">Membrane</keyword>
<reference evidence="2" key="1">
    <citation type="journal article" date="2023" name="Int. J. Syst. Evol. Microbiol.">
        <title>&lt;i&gt;Shewanella septentrionalis&lt;/i&gt; sp. nov. and &lt;i&gt;Shewanella holmiensis&lt;/i&gt; sp. nov., isolated from Baltic Sea water and sediments.</title>
        <authorList>
            <person name="Martin-Rodriguez A.J."/>
            <person name="Thorell K."/>
            <person name="Joffre E."/>
            <person name="Jensie-Markopoulos S."/>
            <person name="Moore E.R.B."/>
            <person name="Sjoling A."/>
        </authorList>
    </citation>
    <scope>NUCLEOTIDE SEQUENCE</scope>
    <source>
        <strain evidence="2">SP1S2-7</strain>
    </source>
</reference>
<dbReference type="Proteomes" id="UP001155546">
    <property type="component" value="Unassembled WGS sequence"/>
</dbReference>
<feature type="transmembrane region" description="Helical" evidence="1">
    <location>
        <begin position="25"/>
        <end position="46"/>
    </location>
</feature>
<name>A0A9X2WKW7_9GAMM</name>
<sequence>MANNNKATTSHSTSTIQSPLLGQKLLTGIALSGLIFTASAFTPAMAKMSLNDQNCNVTLNYDVTVEPKSLKVSEKGAEKYRVEVGQLFVEGKAVNLNAKQQKLLTQYSDEVSRQVPEVIDLVGEVVNVATQAVSMALTPLLGDAAGSQIDKLMAGIEKRVDTMAYQHGDKFFIGSTDASLEETFNDEFEQEMENIISNSIGSLMMSMGSQIMSAEGGSFEEKMNTFATKMENVGKDIETQMESQSQALEARANKVCGDFEQLMVLENQLRKEIPQLAPYPLAVMQDQPLAE</sequence>
<dbReference type="AlphaFoldDB" id="A0A9X2WKW7"/>
<accession>A0A9X2WKW7</accession>
<protein>
    <submittedName>
        <fullName evidence="2">YggN family protein</fullName>
    </submittedName>
</protein>